<dbReference type="STRING" id="1367849.GCA_000518585_00904"/>
<gene>
    <name evidence="2" type="ORF">CFBP5473_12935</name>
    <name evidence="3" type="ORF">J5285_06805</name>
</gene>
<dbReference type="InterPro" id="IPR011111">
    <property type="entry name" value="Plasmid_RepB"/>
</dbReference>
<accession>A0A4D7DQ28</accession>
<evidence type="ECO:0000313" key="2">
    <source>
        <dbReference type="EMBL" id="QCI98721.1"/>
    </source>
</evidence>
<dbReference type="InterPro" id="IPR036086">
    <property type="entry name" value="ParB/Sulfiredoxin_sf"/>
</dbReference>
<dbReference type="SMART" id="SM00470">
    <property type="entry name" value="ParB"/>
    <property type="match status" value="1"/>
</dbReference>
<dbReference type="GO" id="GO:0005694">
    <property type="term" value="C:chromosome"/>
    <property type="evidence" value="ECO:0007669"/>
    <property type="project" value="TreeGrafter"/>
</dbReference>
<protein>
    <submittedName>
        <fullName evidence="2">Chromosome partitioning protein ParB</fullName>
    </submittedName>
    <submittedName>
        <fullName evidence="3">ParB N-terminal domain-containing protein</fullName>
    </submittedName>
</protein>
<dbReference type="Pfam" id="PF02195">
    <property type="entry name" value="ParB_N"/>
    <property type="match status" value="1"/>
</dbReference>
<organism evidence="2 4">
    <name type="scientific">Agrobacterium larrymoorei</name>
    <dbReference type="NCBI Taxonomy" id="160699"/>
    <lineage>
        <taxon>Bacteria</taxon>
        <taxon>Pseudomonadati</taxon>
        <taxon>Pseudomonadota</taxon>
        <taxon>Alphaproteobacteria</taxon>
        <taxon>Hyphomicrobiales</taxon>
        <taxon>Rhizobiaceae</taxon>
        <taxon>Rhizobium/Agrobacterium group</taxon>
        <taxon>Agrobacterium</taxon>
    </lineage>
</organism>
<dbReference type="CDD" id="cd16411">
    <property type="entry name" value="ParB_N_like"/>
    <property type="match status" value="1"/>
</dbReference>
<dbReference type="EMBL" id="CP039691">
    <property type="protein sequence ID" value="QCI98721.1"/>
    <property type="molecule type" value="Genomic_DNA"/>
</dbReference>
<dbReference type="PANTHER" id="PTHR33375">
    <property type="entry name" value="CHROMOSOME-PARTITIONING PROTEIN PARB-RELATED"/>
    <property type="match status" value="1"/>
</dbReference>
<evidence type="ECO:0000259" key="1">
    <source>
        <dbReference type="SMART" id="SM00470"/>
    </source>
</evidence>
<reference evidence="2 4" key="1">
    <citation type="submission" date="2019-04" db="EMBL/GenBank/DDBJ databases">
        <title>Complete genome sequence of Agrobacterium larrymoorei CFBP5473.</title>
        <authorList>
            <person name="Haryono M."/>
            <person name="Chou L."/>
            <person name="Lin Y.-C."/>
            <person name="Lai E.-M."/>
            <person name="Kuo C.-H."/>
        </authorList>
    </citation>
    <scope>NUCLEOTIDE SEQUENCE [LARGE SCALE GENOMIC DNA]</scope>
    <source>
        <strain evidence="2 4">CFBP5473</strain>
    </source>
</reference>
<evidence type="ECO:0000313" key="4">
    <source>
        <dbReference type="Proteomes" id="UP000298545"/>
    </source>
</evidence>
<feature type="domain" description="ParB-like N-terminal" evidence="1">
    <location>
        <begin position="10"/>
        <end position="100"/>
    </location>
</feature>
<dbReference type="Pfam" id="PF07506">
    <property type="entry name" value="RepB"/>
    <property type="match status" value="1"/>
</dbReference>
<dbReference type="Gene3D" id="1.10.10.2830">
    <property type="match status" value="1"/>
</dbReference>
<dbReference type="InterPro" id="IPR003115">
    <property type="entry name" value="ParB_N"/>
</dbReference>
<dbReference type="AlphaFoldDB" id="A0A4D7DQ28"/>
<reference evidence="3 5" key="2">
    <citation type="submission" date="2021-03" db="EMBL/GenBank/DDBJ databases">
        <title>Rapid diversification of plasmids in a genus of pathogenic and nitrogen fixing bacteria.</title>
        <authorList>
            <person name="Weisberg A.J."/>
            <person name="Miller M."/>
            <person name="Ream W."/>
            <person name="Grunwald N.J."/>
            <person name="Chang J.H."/>
        </authorList>
    </citation>
    <scope>NUCLEOTIDE SEQUENCE [LARGE SCALE GENOMIC DNA]</scope>
    <source>
        <strain evidence="3 5">AF3.44</strain>
    </source>
</reference>
<name>A0A4D7DQ28_9HYPH</name>
<dbReference type="SUPFAM" id="SSF109709">
    <property type="entry name" value="KorB DNA-binding domain-like"/>
    <property type="match status" value="1"/>
</dbReference>
<proteinExistence type="predicted"/>
<evidence type="ECO:0000313" key="3">
    <source>
        <dbReference type="EMBL" id="QYA08397.1"/>
    </source>
</evidence>
<dbReference type="GO" id="GO:0007059">
    <property type="term" value="P:chromosome segregation"/>
    <property type="evidence" value="ECO:0007669"/>
    <property type="project" value="TreeGrafter"/>
</dbReference>
<dbReference type="EMBL" id="CP072167">
    <property type="protein sequence ID" value="QYA08397.1"/>
    <property type="molecule type" value="Genomic_DNA"/>
</dbReference>
<dbReference type="Proteomes" id="UP000298545">
    <property type="component" value="Chromosome circular"/>
</dbReference>
<dbReference type="KEGG" id="alf:CFBP5473_12935"/>
<dbReference type="OrthoDB" id="248048at2"/>
<dbReference type="RefSeq" id="WP_027673786.1">
    <property type="nucleotide sequence ID" value="NZ_CP039691.1"/>
</dbReference>
<keyword evidence="5" id="KW-1185">Reference proteome</keyword>
<dbReference type="Proteomes" id="UP000826513">
    <property type="component" value="Chromosome 1"/>
</dbReference>
<dbReference type="Gene3D" id="3.90.1530.30">
    <property type="match status" value="1"/>
</dbReference>
<dbReference type="SUPFAM" id="SSF110849">
    <property type="entry name" value="ParB/Sulfiredoxin"/>
    <property type="match status" value="1"/>
</dbReference>
<dbReference type="PANTHER" id="PTHR33375:SF1">
    <property type="entry name" value="CHROMOSOME-PARTITIONING PROTEIN PARB-RELATED"/>
    <property type="match status" value="1"/>
</dbReference>
<dbReference type="InterPro" id="IPR050336">
    <property type="entry name" value="Chromosome_partition/occlusion"/>
</dbReference>
<evidence type="ECO:0000313" key="5">
    <source>
        <dbReference type="Proteomes" id="UP000826513"/>
    </source>
</evidence>
<sequence>MTAIPAQKVEMIPISRITVVNPRERNKKHFREIISNIGQVGLKRPITVTRRMEAGGPYYDLVCGQGRLEAFKALGQQEVPALVVNANKEDCLVASIVENCARRQHRAIDYLQDIGAMKGRGHSVPEIARMTGLSGEYVYAVVRLLEKGEERLLRSVETGQIPFSVALEIAEAEDHDIQAALQSAYERKLLRGKKLMAAKRLIEQRRQQGKGLKQVESKPRTRPVSSEALLRAFQEDVDRKRILIRRAETAKARLVFVIEAMRKLLSDKHFSNMLAEEGLVSLPEALVSRLGNERDRQ</sequence>